<dbReference type="CDD" id="cd02979">
    <property type="entry name" value="PHOX_C"/>
    <property type="match status" value="1"/>
</dbReference>
<dbReference type="InterPro" id="IPR002938">
    <property type="entry name" value="FAD-bd"/>
</dbReference>
<dbReference type="SUPFAM" id="SSF51905">
    <property type="entry name" value="FAD/NAD(P)-binding domain"/>
    <property type="match status" value="1"/>
</dbReference>
<dbReference type="GO" id="GO:0071949">
    <property type="term" value="F:FAD binding"/>
    <property type="evidence" value="ECO:0007669"/>
    <property type="project" value="InterPro"/>
</dbReference>
<dbReference type="AlphaFoldDB" id="A0A0C2XJ76"/>
<dbReference type="Proteomes" id="UP000054549">
    <property type="component" value="Unassembled WGS sequence"/>
</dbReference>
<dbReference type="SUPFAM" id="SSF54373">
    <property type="entry name" value="FAD-linked reductases, C-terminal domain"/>
    <property type="match status" value="1"/>
</dbReference>
<name>A0A0C2XJ76_AMAMK</name>
<evidence type="ECO:0000256" key="1">
    <source>
        <dbReference type="ARBA" id="ARBA00007801"/>
    </source>
</evidence>
<keyword evidence="2" id="KW-0285">Flavoprotein</keyword>
<dbReference type="Pfam" id="PF07976">
    <property type="entry name" value="Phe_hydrox_dim"/>
    <property type="match status" value="1"/>
</dbReference>
<comment type="similarity">
    <text evidence="1">Belongs to the PheA/TfdB FAD monooxygenase family.</text>
</comment>
<feature type="domain" description="FAD-binding" evidence="5">
    <location>
        <begin position="12"/>
        <end position="382"/>
    </location>
</feature>
<keyword evidence="8" id="KW-1185">Reference proteome</keyword>
<dbReference type="STRING" id="946122.A0A0C2XJ76"/>
<dbReference type="GO" id="GO:0016709">
    <property type="term" value="F:oxidoreductase activity, acting on paired donors, with incorporation or reduction of molecular oxygen, NAD(P)H as one donor, and incorporation of one atom of oxygen"/>
    <property type="evidence" value="ECO:0007669"/>
    <property type="project" value="UniProtKB-ARBA"/>
</dbReference>
<dbReference type="HOGENOM" id="CLU_009665_9_2_1"/>
<dbReference type="PANTHER" id="PTHR43004:SF20">
    <property type="entry name" value="2-MONOOXYGENASE, PUTATIVE (AFU_ORTHOLOGUE AFUA_1G13660)-RELATED"/>
    <property type="match status" value="1"/>
</dbReference>
<feature type="domain" description="Phenol hydroxylase-like C-terminal dimerisation" evidence="6">
    <location>
        <begin position="424"/>
        <end position="608"/>
    </location>
</feature>
<evidence type="ECO:0008006" key="9">
    <source>
        <dbReference type="Google" id="ProtNLM"/>
    </source>
</evidence>
<organism evidence="7 8">
    <name type="scientific">Amanita muscaria (strain Koide BX008)</name>
    <dbReference type="NCBI Taxonomy" id="946122"/>
    <lineage>
        <taxon>Eukaryota</taxon>
        <taxon>Fungi</taxon>
        <taxon>Dikarya</taxon>
        <taxon>Basidiomycota</taxon>
        <taxon>Agaricomycotina</taxon>
        <taxon>Agaricomycetes</taxon>
        <taxon>Agaricomycetidae</taxon>
        <taxon>Agaricales</taxon>
        <taxon>Pluteineae</taxon>
        <taxon>Amanitaceae</taxon>
        <taxon>Amanita</taxon>
    </lineage>
</organism>
<accession>A0A0C2XJ76</accession>
<evidence type="ECO:0000259" key="5">
    <source>
        <dbReference type="Pfam" id="PF01494"/>
    </source>
</evidence>
<dbReference type="InParanoid" id="A0A0C2XJ76"/>
<dbReference type="SUPFAM" id="SSF52833">
    <property type="entry name" value="Thioredoxin-like"/>
    <property type="match status" value="1"/>
</dbReference>
<sequence length="618" mass="68296">MAPPSSVKSSHVDVLIIGAGPAGLMACNALARAGINVRIIDQRSIPVRVGQADGFQPRTLEVFQSYGLLERVLNEGVQMHIATFFEPDLDGGIKLVNFAPDVTAPSARYPFEILLHQGGIEAVFLDSMRSLGVEVDRPIKPISIQLSGDPAILDDRASYPVRVTLKNLNLPTNEGDTEIVHAKYVIGADGAHSWTRKSLGIVMEGEQADSVWGVVDMLPEEYNFPYSRTKAIIHSNNGACMNIPREDDKVRLYVQLEEKGAINESLGRVDKNKIGEKEILEVAAKTLHPYTIKPPKECEWWTVYRVGQRVASKFSIRERIFIAGDACHTHSPKAGQGMNASMNDTHNLAWKLVHVIRGWANVSLLKTYEFERKKYARDLIEFDKEFAHLFASKPRTAGEHNGVSPEVMLRAFTTFGGFSSGIGVHYDDSAIVNSKHQTYAKGLVAGERVPPQTFIRAADGRPYELQDLLPSDTRFKLLVFAGDISVQDQLEKVRTVADHLFAKGRGLWKCVFPGEQLVSVFDVLTICKTSLRRMIGLIDELPKELRSHWSSVFVDDKDIQGKQGGNGYANFGIKPTGVVVIVRPDGYVGTIVPFDNVKDVEGYFASFMGSCGVPMSKL</sequence>
<evidence type="ECO:0000256" key="4">
    <source>
        <dbReference type="ARBA" id="ARBA00023002"/>
    </source>
</evidence>
<keyword evidence="3" id="KW-0274">FAD</keyword>
<dbReference type="InterPro" id="IPR038220">
    <property type="entry name" value="PHOX_C_sf"/>
</dbReference>
<dbReference type="Gene3D" id="3.50.50.60">
    <property type="entry name" value="FAD/NAD(P)-binding domain"/>
    <property type="match status" value="1"/>
</dbReference>
<dbReference type="InterPro" id="IPR036249">
    <property type="entry name" value="Thioredoxin-like_sf"/>
</dbReference>
<evidence type="ECO:0000256" key="2">
    <source>
        <dbReference type="ARBA" id="ARBA00022630"/>
    </source>
</evidence>
<dbReference type="Gene3D" id="3.40.30.20">
    <property type="match status" value="1"/>
</dbReference>
<dbReference type="Gene3D" id="3.30.9.10">
    <property type="entry name" value="D-Amino Acid Oxidase, subunit A, domain 2"/>
    <property type="match status" value="1"/>
</dbReference>
<dbReference type="InterPro" id="IPR012941">
    <property type="entry name" value="Phe_hydrox_C_dim_dom"/>
</dbReference>
<evidence type="ECO:0000313" key="7">
    <source>
        <dbReference type="EMBL" id="KIL69073.1"/>
    </source>
</evidence>
<dbReference type="OrthoDB" id="1716816at2759"/>
<reference evidence="7 8" key="1">
    <citation type="submission" date="2014-04" db="EMBL/GenBank/DDBJ databases">
        <title>Evolutionary Origins and Diversification of the Mycorrhizal Mutualists.</title>
        <authorList>
            <consortium name="DOE Joint Genome Institute"/>
            <consortium name="Mycorrhizal Genomics Consortium"/>
            <person name="Kohler A."/>
            <person name="Kuo A."/>
            <person name="Nagy L.G."/>
            <person name="Floudas D."/>
            <person name="Copeland A."/>
            <person name="Barry K.W."/>
            <person name="Cichocki N."/>
            <person name="Veneault-Fourrey C."/>
            <person name="LaButti K."/>
            <person name="Lindquist E.A."/>
            <person name="Lipzen A."/>
            <person name="Lundell T."/>
            <person name="Morin E."/>
            <person name="Murat C."/>
            <person name="Riley R."/>
            <person name="Ohm R."/>
            <person name="Sun H."/>
            <person name="Tunlid A."/>
            <person name="Henrissat B."/>
            <person name="Grigoriev I.V."/>
            <person name="Hibbett D.S."/>
            <person name="Martin F."/>
        </authorList>
    </citation>
    <scope>NUCLEOTIDE SEQUENCE [LARGE SCALE GENOMIC DNA]</scope>
    <source>
        <strain evidence="7 8">Koide BX008</strain>
    </source>
</reference>
<gene>
    <name evidence="7" type="ORF">M378DRAFT_157306</name>
</gene>
<dbReference type="PRINTS" id="PR00420">
    <property type="entry name" value="RNGMNOXGNASE"/>
</dbReference>
<evidence type="ECO:0000313" key="8">
    <source>
        <dbReference type="Proteomes" id="UP000054549"/>
    </source>
</evidence>
<protein>
    <recommendedName>
        <fullName evidence="9">Phenol 2-monooxygenase</fullName>
    </recommendedName>
</protein>
<dbReference type="Pfam" id="PF01494">
    <property type="entry name" value="FAD_binding_3"/>
    <property type="match status" value="1"/>
</dbReference>
<dbReference type="EMBL" id="KN818226">
    <property type="protein sequence ID" value="KIL69073.1"/>
    <property type="molecule type" value="Genomic_DNA"/>
</dbReference>
<proteinExistence type="inferred from homology"/>
<dbReference type="InterPro" id="IPR050641">
    <property type="entry name" value="RIFMO-like"/>
</dbReference>
<dbReference type="PANTHER" id="PTHR43004">
    <property type="entry name" value="TRK SYSTEM POTASSIUM UPTAKE PROTEIN"/>
    <property type="match status" value="1"/>
</dbReference>
<evidence type="ECO:0000256" key="3">
    <source>
        <dbReference type="ARBA" id="ARBA00022827"/>
    </source>
</evidence>
<keyword evidence="4" id="KW-0560">Oxidoreductase</keyword>
<evidence type="ECO:0000259" key="6">
    <source>
        <dbReference type="Pfam" id="PF07976"/>
    </source>
</evidence>
<dbReference type="InterPro" id="IPR036188">
    <property type="entry name" value="FAD/NAD-bd_sf"/>
</dbReference>